<name>A0AB74UKF7_9CAUD</name>
<reference evidence="1" key="1">
    <citation type="submission" date="2024-10" db="EMBL/GenBank/DDBJ databases">
        <authorList>
            <person name="Li Q."/>
            <person name="Liu M."/>
            <person name="Guo S."/>
            <person name="Shi X."/>
            <person name="Zhou F."/>
            <person name="Li J."/>
        </authorList>
    </citation>
    <scope>NUCLEOTIDE SEQUENCE</scope>
</reference>
<organism evidence="1">
    <name type="scientific">Klebsiella phage HenuGS</name>
    <dbReference type="NCBI Taxonomy" id="3350566"/>
    <lineage>
        <taxon>Viruses</taxon>
        <taxon>Duplodnaviria</taxon>
        <taxon>Heunggongvirae</taxon>
        <taxon>Uroviricota</taxon>
        <taxon>Caudoviricetes</taxon>
        <taxon>Autographivirales</taxon>
        <taxon>Autoscriptoviridae</taxon>
        <taxon>Slopekvirinae</taxon>
        <taxon>Drulisvirus</taxon>
    </lineage>
</organism>
<protein>
    <submittedName>
        <fullName evidence="1">Uncharacterized protein</fullName>
    </submittedName>
</protein>
<evidence type="ECO:0000313" key="1">
    <source>
        <dbReference type="EMBL" id="XHV15851.1"/>
    </source>
</evidence>
<dbReference type="EMBL" id="PQ362313">
    <property type="protein sequence ID" value="XHV15851.1"/>
    <property type="molecule type" value="Genomic_DNA"/>
</dbReference>
<accession>A0AB74UKF7</accession>
<proteinExistence type="predicted"/>
<sequence>MQLRLSRRNGDKQGRAIRWACKGVAWNKKQHYQNSLRRTRTQASWMPLRSSRSGRSALSLPGTIPWTVDADR</sequence>